<name>S8DQW9_9LAMI</name>
<dbReference type="Gene3D" id="3.30.460.10">
    <property type="entry name" value="Beta Polymerase, domain 2"/>
    <property type="match status" value="1"/>
</dbReference>
<accession>S8DQW9</accession>
<reference evidence="2 3" key="1">
    <citation type="journal article" date="2013" name="BMC Genomics">
        <title>The miniature genome of a carnivorous plant Genlisea aurea contains a low number of genes and short non-coding sequences.</title>
        <authorList>
            <person name="Leushkin E.V."/>
            <person name="Sutormin R.A."/>
            <person name="Nabieva E.R."/>
            <person name="Penin A.A."/>
            <person name="Kondrashov A.S."/>
            <person name="Logacheva M.D."/>
        </authorList>
    </citation>
    <scope>NUCLEOTIDE SEQUENCE [LARGE SCALE GENOMIC DNA]</scope>
</reference>
<dbReference type="PANTHER" id="PTHR43061">
    <property type="entry name" value="GTP DIPHOSPHOKINASE RSH1, CHLOROPLASTIC-RELATED"/>
    <property type="match status" value="1"/>
</dbReference>
<dbReference type="InterPro" id="IPR043519">
    <property type="entry name" value="NT_sf"/>
</dbReference>
<dbReference type="InterPro" id="IPR007685">
    <property type="entry name" value="RelA_SpoT"/>
</dbReference>
<feature type="non-terminal residue" evidence="2">
    <location>
        <position position="259"/>
    </location>
</feature>
<comment type="caution">
    <text evidence="2">The sequence shown here is derived from an EMBL/GenBank/DDBJ whole genome shotgun (WGS) entry which is preliminary data.</text>
</comment>
<evidence type="ECO:0000313" key="2">
    <source>
        <dbReference type="EMBL" id="EPS62197.1"/>
    </source>
</evidence>
<dbReference type="SUPFAM" id="SSF81301">
    <property type="entry name" value="Nucleotidyltransferase"/>
    <property type="match status" value="1"/>
</dbReference>
<dbReference type="EMBL" id="AUSU01006320">
    <property type="protein sequence ID" value="EPS62197.1"/>
    <property type="molecule type" value="Genomic_DNA"/>
</dbReference>
<feature type="non-terminal residue" evidence="2">
    <location>
        <position position="1"/>
    </location>
</feature>
<evidence type="ECO:0000313" key="3">
    <source>
        <dbReference type="Proteomes" id="UP000015453"/>
    </source>
</evidence>
<gene>
    <name evidence="2" type="ORF">M569_12595</name>
</gene>
<dbReference type="AlphaFoldDB" id="S8DQW9"/>
<dbReference type="Proteomes" id="UP000015453">
    <property type="component" value="Unassembled WGS sequence"/>
</dbReference>
<dbReference type="CDD" id="cd05399">
    <property type="entry name" value="NT_Rel-Spo_like"/>
    <property type="match status" value="1"/>
</dbReference>
<proteinExistence type="predicted"/>
<dbReference type="SMART" id="SM00954">
    <property type="entry name" value="RelA_SpoT"/>
    <property type="match status" value="1"/>
</dbReference>
<dbReference type="GO" id="GO:0015969">
    <property type="term" value="P:guanosine tetraphosphate metabolic process"/>
    <property type="evidence" value="ECO:0007669"/>
    <property type="project" value="InterPro"/>
</dbReference>
<dbReference type="Pfam" id="PF04607">
    <property type="entry name" value="RelA_SpoT"/>
    <property type="match status" value="1"/>
</dbReference>
<keyword evidence="3" id="KW-1185">Reference proteome</keyword>
<organism evidence="2 3">
    <name type="scientific">Genlisea aurea</name>
    <dbReference type="NCBI Taxonomy" id="192259"/>
    <lineage>
        <taxon>Eukaryota</taxon>
        <taxon>Viridiplantae</taxon>
        <taxon>Streptophyta</taxon>
        <taxon>Embryophyta</taxon>
        <taxon>Tracheophyta</taxon>
        <taxon>Spermatophyta</taxon>
        <taxon>Magnoliopsida</taxon>
        <taxon>eudicotyledons</taxon>
        <taxon>Gunneridae</taxon>
        <taxon>Pentapetalae</taxon>
        <taxon>asterids</taxon>
        <taxon>lamiids</taxon>
        <taxon>Lamiales</taxon>
        <taxon>Lentibulariaceae</taxon>
        <taxon>Genlisea</taxon>
    </lineage>
</organism>
<protein>
    <recommendedName>
        <fullName evidence="1">RelA/SpoT domain-containing protein</fullName>
    </recommendedName>
</protein>
<sequence length="259" mass="29575">GIILLQSELENLAFMYTNPQSHAKIKKRVEGLFLEHEKDLNEAHRILMKAIEDDQFLDLVTEKIEVQPVCKEPYSIHRAVINSKSSINEVNQITQLRIIIKPKPFTGIGPLCSAQQICYHVLGLVHGIWTPIPQAMKDYIATPKPNGYESLHTTVIPFLYESMFRLEVQIRTEEMDLIASRGIATHYTGKMSMNGLAGRVKPERLNNADVALRISWLNAIREWQEEFVGNMSSREFVETVTRDLLGSRVFVFTPRGEVK</sequence>
<evidence type="ECO:0000259" key="1">
    <source>
        <dbReference type="SMART" id="SM00954"/>
    </source>
</evidence>
<feature type="domain" description="RelA/SpoT" evidence="1">
    <location>
        <begin position="71"/>
        <end position="193"/>
    </location>
</feature>
<dbReference type="OrthoDB" id="430679at2759"/>
<dbReference type="PANTHER" id="PTHR43061:SF1">
    <property type="entry name" value="GTP DIPHOSPHOKINASE RSH1, CHLOROPLASTIC-RELATED"/>
    <property type="match status" value="1"/>
</dbReference>